<evidence type="ECO:0000313" key="2">
    <source>
        <dbReference type="RefSeq" id="XP_006814480.1"/>
    </source>
</evidence>
<dbReference type="Gene3D" id="3.30.470.20">
    <property type="entry name" value="ATP-grasp fold, B domain"/>
    <property type="match status" value="1"/>
</dbReference>
<accession>A0ABM0M389</accession>
<dbReference type="GeneID" id="100374822"/>
<protein>
    <submittedName>
        <fullName evidence="2">Uncharacterized protein LOC100374822</fullName>
    </submittedName>
</protein>
<dbReference type="Proteomes" id="UP000694865">
    <property type="component" value="Unplaced"/>
</dbReference>
<dbReference type="RefSeq" id="XP_006814480.1">
    <property type="nucleotide sequence ID" value="XM_006814417.1"/>
</dbReference>
<gene>
    <name evidence="2" type="primary">LOC100374822</name>
</gene>
<organism evidence="1 2">
    <name type="scientific">Saccoglossus kowalevskii</name>
    <name type="common">Acorn worm</name>
    <dbReference type="NCBI Taxonomy" id="10224"/>
    <lineage>
        <taxon>Eukaryota</taxon>
        <taxon>Metazoa</taxon>
        <taxon>Hemichordata</taxon>
        <taxon>Enteropneusta</taxon>
        <taxon>Harrimaniidae</taxon>
        <taxon>Saccoglossus</taxon>
    </lineage>
</organism>
<sequence length="156" mass="17318">MMIAKGFDNQFVNIEVFVKPNSEIKLMEINPRMFPQALTLYRLCIAHGDPVSTLLDGNLGMRPQAPHLTGKYGVNGYVNTFGNGKAEDLFDFEAASGYKEIQCLFSPGEVVPLSGEEGSNLAFINVCSETEEGAMKKYFTLCRKVVKKPDLSPWDE</sequence>
<keyword evidence="1" id="KW-1185">Reference proteome</keyword>
<reference evidence="2" key="1">
    <citation type="submission" date="2025-08" db="UniProtKB">
        <authorList>
            <consortium name="RefSeq"/>
        </authorList>
    </citation>
    <scope>IDENTIFICATION</scope>
    <source>
        <tissue evidence="2">Testes</tissue>
    </source>
</reference>
<name>A0ABM0M389_SACKO</name>
<evidence type="ECO:0000313" key="1">
    <source>
        <dbReference type="Proteomes" id="UP000694865"/>
    </source>
</evidence>
<proteinExistence type="predicted"/>